<protein>
    <recommendedName>
        <fullName evidence="9">E3-binding protein</fullName>
    </recommendedName>
</protein>
<feature type="domain" description="Lipoyl-binding" evidence="5">
    <location>
        <begin position="34"/>
        <end position="110"/>
    </location>
</feature>
<dbReference type="PANTHER" id="PTHR23151:SF82">
    <property type="entry name" value="PYRUVATE DEHYDROGENASE COMPLEX PROTEIN X COMPONENT, MITOCHONDRIAL"/>
    <property type="match status" value="1"/>
</dbReference>
<organism evidence="7 8">
    <name type="scientific">Trichoderma cornu-damae</name>
    <dbReference type="NCBI Taxonomy" id="654480"/>
    <lineage>
        <taxon>Eukaryota</taxon>
        <taxon>Fungi</taxon>
        <taxon>Dikarya</taxon>
        <taxon>Ascomycota</taxon>
        <taxon>Pezizomycotina</taxon>
        <taxon>Sordariomycetes</taxon>
        <taxon>Hypocreomycetidae</taxon>
        <taxon>Hypocreales</taxon>
        <taxon>Hypocreaceae</taxon>
        <taxon>Trichoderma</taxon>
    </lineage>
</organism>
<dbReference type="InterPro" id="IPR003016">
    <property type="entry name" value="2-oxoA_DH_lipoyl-BS"/>
</dbReference>
<dbReference type="InterPro" id="IPR000089">
    <property type="entry name" value="Biotin_lipoyl"/>
</dbReference>
<dbReference type="GO" id="GO:0004742">
    <property type="term" value="F:dihydrolipoyllysine-residue acetyltransferase activity"/>
    <property type="evidence" value="ECO:0007669"/>
    <property type="project" value="TreeGrafter"/>
</dbReference>
<dbReference type="Pfam" id="PF02817">
    <property type="entry name" value="E3_binding"/>
    <property type="match status" value="1"/>
</dbReference>
<dbReference type="AlphaFoldDB" id="A0A9P8U0M3"/>
<dbReference type="FunFam" id="2.40.50.100:FF:000010">
    <property type="entry name" value="Acetyltransferase component of pyruvate dehydrogenase complex"/>
    <property type="match status" value="1"/>
</dbReference>
<dbReference type="CDD" id="cd06849">
    <property type="entry name" value="lipoyl_domain"/>
    <property type="match status" value="1"/>
</dbReference>
<dbReference type="PROSITE" id="PS00189">
    <property type="entry name" value="LIPOYL"/>
    <property type="match status" value="1"/>
</dbReference>
<evidence type="ECO:0000259" key="5">
    <source>
        <dbReference type="PROSITE" id="PS50968"/>
    </source>
</evidence>
<dbReference type="Pfam" id="PF00364">
    <property type="entry name" value="Biotin_lipoyl"/>
    <property type="match status" value="1"/>
</dbReference>
<accession>A0A9P8U0M3</accession>
<reference evidence="7" key="1">
    <citation type="submission" date="2021-08" db="EMBL/GenBank/DDBJ databases">
        <title>Chromosome-Level Trichoderma cornu-damae using Hi-C Data.</title>
        <authorList>
            <person name="Kim C.S."/>
        </authorList>
    </citation>
    <scope>NUCLEOTIDE SEQUENCE</scope>
    <source>
        <strain evidence="7">KA19-0412C</strain>
    </source>
</reference>
<feature type="region of interest" description="Disordered" evidence="4">
    <location>
        <begin position="125"/>
        <end position="164"/>
    </location>
</feature>
<evidence type="ECO:0000313" key="8">
    <source>
        <dbReference type="Proteomes" id="UP000827724"/>
    </source>
</evidence>
<dbReference type="PANTHER" id="PTHR23151">
    <property type="entry name" value="DIHYDROLIPOAMIDE ACETYL/SUCCINYL-TRANSFERASE-RELATED"/>
    <property type="match status" value="1"/>
</dbReference>
<name>A0A9P8U0M3_9HYPO</name>
<dbReference type="InterPro" id="IPR036625">
    <property type="entry name" value="E3-bd_dom_sf"/>
</dbReference>
<dbReference type="Proteomes" id="UP000827724">
    <property type="component" value="Unassembled WGS sequence"/>
</dbReference>
<feature type="compositionally biased region" description="Polar residues" evidence="4">
    <location>
        <begin position="128"/>
        <end position="141"/>
    </location>
</feature>
<evidence type="ECO:0000256" key="2">
    <source>
        <dbReference type="ARBA" id="ARBA00022823"/>
    </source>
</evidence>
<evidence type="ECO:0000259" key="6">
    <source>
        <dbReference type="PROSITE" id="PS51826"/>
    </source>
</evidence>
<comment type="similarity">
    <text evidence="1">Belongs to the 2-oxoacid dehydrogenase family.</text>
</comment>
<keyword evidence="2" id="KW-0450">Lipoyl</keyword>
<evidence type="ECO:0000313" key="7">
    <source>
        <dbReference type="EMBL" id="KAH6610734.1"/>
    </source>
</evidence>
<proteinExistence type="inferred from homology"/>
<dbReference type="Gene3D" id="2.40.50.100">
    <property type="match status" value="1"/>
</dbReference>
<dbReference type="Gene3D" id="4.10.320.10">
    <property type="entry name" value="E3-binding domain"/>
    <property type="match status" value="1"/>
</dbReference>
<dbReference type="PROSITE" id="PS50968">
    <property type="entry name" value="BIOTINYL_LIPOYL"/>
    <property type="match status" value="1"/>
</dbReference>
<dbReference type="EMBL" id="JAIWOZ010000001">
    <property type="protein sequence ID" value="KAH6610734.1"/>
    <property type="molecule type" value="Genomic_DNA"/>
</dbReference>
<dbReference type="InterPro" id="IPR011053">
    <property type="entry name" value="Single_hybrid_motif"/>
</dbReference>
<dbReference type="OrthoDB" id="202158at2759"/>
<dbReference type="PROSITE" id="PS51826">
    <property type="entry name" value="PSBD"/>
    <property type="match status" value="1"/>
</dbReference>
<evidence type="ECO:0000256" key="3">
    <source>
        <dbReference type="ARBA" id="ARBA00022946"/>
    </source>
</evidence>
<keyword evidence="8" id="KW-1185">Reference proteome</keyword>
<comment type="caution">
    <text evidence="7">The sequence shown here is derived from an EMBL/GenBank/DDBJ whole genome shotgun (WGS) entry which is preliminary data.</text>
</comment>
<sequence length="427" mass="44738">MASLAAVCRVSARLTSGRAAAARGFATSPRCLAAQNFIMPALSPTMTEGNIASWKVKEGDSFSAGDVLLEIETDKATMDVEAQEDGIMMKIVSQDGSKGVQVGTRIAVVADAGDDISALELPPDEQAAQGTSQPAAPISQQEEPKSAGKPAKRPDAAAGSGTYDHSYPLLPSVGLLVHEHGISKEDVGKIKGTGPNGRLLKGDVLAFLGEINTNRPATLSSHFSKMAHLDLSNIKVAEKKASPAPKAPEAASGGSKAAPKPEKVLVELPISLENVAQLQRRLRDSADVSVSIATFISKATAFANSRLPVVPRPPTTNELFDEVVGLGKAKAARFSQGGYTPSIPDFSLAASRRTSTPKSDIIDILAGSAKKSGSLPARRPAPKLDARLAGDGIHTFSLLVSKEEKARAELFLERCKLALEEVPETLI</sequence>
<dbReference type="InterPro" id="IPR004167">
    <property type="entry name" value="PSBD"/>
</dbReference>
<dbReference type="SUPFAM" id="SSF51230">
    <property type="entry name" value="Single hybrid motif"/>
    <property type="match status" value="1"/>
</dbReference>
<dbReference type="SUPFAM" id="SSF47005">
    <property type="entry name" value="Peripheral subunit-binding domain of 2-oxo acid dehydrogenase complex"/>
    <property type="match status" value="1"/>
</dbReference>
<feature type="domain" description="Peripheral subunit-binding (PSBD)" evidence="6">
    <location>
        <begin position="168"/>
        <end position="208"/>
    </location>
</feature>
<dbReference type="GO" id="GO:0006086">
    <property type="term" value="P:pyruvate decarboxylation to acetyl-CoA"/>
    <property type="evidence" value="ECO:0007669"/>
    <property type="project" value="InterPro"/>
</dbReference>
<dbReference type="InterPro" id="IPR045257">
    <property type="entry name" value="E2/Pdx1"/>
</dbReference>
<evidence type="ECO:0008006" key="9">
    <source>
        <dbReference type="Google" id="ProtNLM"/>
    </source>
</evidence>
<evidence type="ECO:0000256" key="1">
    <source>
        <dbReference type="ARBA" id="ARBA00007317"/>
    </source>
</evidence>
<dbReference type="GO" id="GO:0045254">
    <property type="term" value="C:pyruvate dehydrogenase complex"/>
    <property type="evidence" value="ECO:0007669"/>
    <property type="project" value="InterPro"/>
</dbReference>
<keyword evidence="3" id="KW-0809">Transit peptide</keyword>
<gene>
    <name evidence="7" type="ORF">Trco_000754</name>
</gene>
<evidence type="ECO:0000256" key="4">
    <source>
        <dbReference type="SAM" id="MobiDB-lite"/>
    </source>
</evidence>